<keyword evidence="3" id="KW-1185">Reference proteome</keyword>
<sequence>MSIEGIQAEGKAARLAGRRQVVFKGEIRLIDRQFGCIVRDISTSGARIACKQMLAKGTALHLFLPKYGTFPCLVAWADQGLMGLVFVDGDSGGLQRLGDKARMLGLLDAKPDQPGHALAAGA</sequence>
<evidence type="ECO:0000259" key="1">
    <source>
        <dbReference type="Pfam" id="PF07238"/>
    </source>
</evidence>
<evidence type="ECO:0000313" key="3">
    <source>
        <dbReference type="Proteomes" id="UP000566324"/>
    </source>
</evidence>
<comment type="caution">
    <text evidence="2">The sequence shown here is derived from an EMBL/GenBank/DDBJ whole genome shotgun (WGS) entry which is preliminary data.</text>
</comment>
<dbReference type="Proteomes" id="UP000566324">
    <property type="component" value="Unassembled WGS sequence"/>
</dbReference>
<gene>
    <name evidence="2" type="ORF">GGQ98_002714</name>
</gene>
<organism evidence="2 3">
    <name type="scientific">Sphingosinicella soli</name>
    <dbReference type="NCBI Taxonomy" id="333708"/>
    <lineage>
        <taxon>Bacteria</taxon>
        <taxon>Pseudomonadati</taxon>
        <taxon>Pseudomonadota</taxon>
        <taxon>Alphaproteobacteria</taxon>
        <taxon>Sphingomonadales</taxon>
        <taxon>Sphingosinicellaceae</taxon>
        <taxon>Sphingosinicella</taxon>
    </lineage>
</organism>
<dbReference type="InterPro" id="IPR009875">
    <property type="entry name" value="PilZ_domain"/>
</dbReference>
<name>A0A7W7B2Y8_9SPHN</name>
<proteinExistence type="predicted"/>
<evidence type="ECO:0000313" key="2">
    <source>
        <dbReference type="EMBL" id="MBB4633085.1"/>
    </source>
</evidence>
<dbReference type="SUPFAM" id="SSF141371">
    <property type="entry name" value="PilZ domain-like"/>
    <property type="match status" value="1"/>
</dbReference>
<dbReference type="GO" id="GO:0035438">
    <property type="term" value="F:cyclic-di-GMP binding"/>
    <property type="evidence" value="ECO:0007669"/>
    <property type="project" value="InterPro"/>
</dbReference>
<dbReference type="AlphaFoldDB" id="A0A7W7B2Y8"/>
<reference evidence="2 3" key="1">
    <citation type="submission" date="2020-08" db="EMBL/GenBank/DDBJ databases">
        <title>Genomic Encyclopedia of Type Strains, Phase IV (KMG-IV): sequencing the most valuable type-strain genomes for metagenomic binning, comparative biology and taxonomic classification.</title>
        <authorList>
            <person name="Goeker M."/>
        </authorList>
    </citation>
    <scope>NUCLEOTIDE SEQUENCE [LARGE SCALE GENOMIC DNA]</scope>
    <source>
        <strain evidence="2 3">DSM 17328</strain>
    </source>
</reference>
<dbReference type="Gene3D" id="2.40.10.220">
    <property type="entry name" value="predicted glycosyltransferase like domains"/>
    <property type="match status" value="1"/>
</dbReference>
<protein>
    <recommendedName>
        <fullName evidence="1">PilZ domain-containing protein</fullName>
    </recommendedName>
</protein>
<dbReference type="RefSeq" id="WP_184070370.1">
    <property type="nucleotide sequence ID" value="NZ_JACHNZ010000033.1"/>
</dbReference>
<dbReference type="EMBL" id="JACHNZ010000033">
    <property type="protein sequence ID" value="MBB4633085.1"/>
    <property type="molecule type" value="Genomic_DNA"/>
</dbReference>
<dbReference type="Pfam" id="PF07238">
    <property type="entry name" value="PilZ"/>
    <property type="match status" value="1"/>
</dbReference>
<feature type="domain" description="PilZ" evidence="1">
    <location>
        <begin position="18"/>
        <end position="97"/>
    </location>
</feature>
<accession>A0A7W7B2Y8</accession>